<keyword evidence="8" id="KW-1133">Transmembrane helix</keyword>
<comment type="subcellular location">
    <subcellularLocation>
        <location evidence="1">Cell inner membrane</location>
        <topology evidence="1">Single-pass membrane protein</topology>
        <orientation evidence="1">Periplasmic side</orientation>
    </subcellularLocation>
</comment>
<keyword evidence="9" id="KW-0472">Membrane</keyword>
<feature type="chain" id="PRO_5004512159" description="TonB C-terminal domain-containing protein" evidence="10">
    <location>
        <begin position="20"/>
        <end position="210"/>
    </location>
</feature>
<dbReference type="InterPro" id="IPR006260">
    <property type="entry name" value="TonB/TolA_C"/>
</dbReference>
<dbReference type="Gene3D" id="3.30.1150.10">
    <property type="match status" value="2"/>
</dbReference>
<evidence type="ECO:0000256" key="3">
    <source>
        <dbReference type="ARBA" id="ARBA00022448"/>
    </source>
</evidence>
<dbReference type="OrthoDB" id="9792439at2"/>
<dbReference type="PANTHER" id="PTHR33446">
    <property type="entry name" value="PROTEIN TONB-RELATED"/>
    <property type="match status" value="1"/>
</dbReference>
<gene>
    <name evidence="12" type="ORF">F945_02207</name>
</gene>
<dbReference type="PROSITE" id="PS52015">
    <property type="entry name" value="TONB_CTD"/>
    <property type="match status" value="1"/>
</dbReference>
<keyword evidence="4" id="KW-1003">Cell membrane</keyword>
<dbReference type="SUPFAM" id="SSF74653">
    <property type="entry name" value="TolA/TonB C-terminal domain"/>
    <property type="match status" value="2"/>
</dbReference>
<evidence type="ECO:0000256" key="9">
    <source>
        <dbReference type="ARBA" id="ARBA00023136"/>
    </source>
</evidence>
<dbReference type="Pfam" id="PF03544">
    <property type="entry name" value="TonB_C"/>
    <property type="match status" value="1"/>
</dbReference>
<dbReference type="HOGENOM" id="CLU_1292135_0_0_6"/>
<dbReference type="eggNOG" id="COG0810">
    <property type="taxonomic scope" value="Bacteria"/>
</dbReference>
<comment type="caution">
    <text evidence="12">The sequence shown here is derived from an EMBL/GenBank/DDBJ whole genome shotgun (WGS) entry which is preliminary data.</text>
</comment>
<dbReference type="Proteomes" id="UP000014568">
    <property type="component" value="Unassembled WGS sequence"/>
</dbReference>
<keyword evidence="13" id="KW-1185">Reference proteome</keyword>
<evidence type="ECO:0000256" key="2">
    <source>
        <dbReference type="ARBA" id="ARBA00006555"/>
    </source>
</evidence>
<evidence type="ECO:0000313" key="12">
    <source>
        <dbReference type="EMBL" id="EPF72155.1"/>
    </source>
</evidence>
<evidence type="ECO:0000256" key="5">
    <source>
        <dbReference type="ARBA" id="ARBA00022519"/>
    </source>
</evidence>
<dbReference type="PATRIC" id="fig|421052.3.peg.2151"/>
<keyword evidence="7" id="KW-0653">Protein transport</keyword>
<protein>
    <recommendedName>
        <fullName evidence="11">TonB C-terminal domain-containing protein</fullName>
    </recommendedName>
</protein>
<dbReference type="AlphaFoldDB" id="S3MWJ7"/>
<accession>S3MWJ7</accession>
<dbReference type="PANTHER" id="PTHR33446:SF2">
    <property type="entry name" value="PROTEIN TONB"/>
    <property type="match status" value="1"/>
</dbReference>
<comment type="similarity">
    <text evidence="2">Belongs to the TonB family.</text>
</comment>
<evidence type="ECO:0000256" key="7">
    <source>
        <dbReference type="ARBA" id="ARBA00022927"/>
    </source>
</evidence>
<dbReference type="STRING" id="632955.GCA_000829675_03383"/>
<proteinExistence type="inferred from homology"/>
<evidence type="ECO:0000256" key="8">
    <source>
        <dbReference type="ARBA" id="ARBA00022989"/>
    </source>
</evidence>
<name>S3MWJ7_9GAMM</name>
<dbReference type="GO" id="GO:0098797">
    <property type="term" value="C:plasma membrane protein complex"/>
    <property type="evidence" value="ECO:0007669"/>
    <property type="project" value="TreeGrafter"/>
</dbReference>
<evidence type="ECO:0000256" key="6">
    <source>
        <dbReference type="ARBA" id="ARBA00022692"/>
    </source>
</evidence>
<keyword evidence="10" id="KW-0732">Signal</keyword>
<organism evidence="12 13">
    <name type="scientific">Acinetobacter rudis CIP 110305</name>
    <dbReference type="NCBI Taxonomy" id="421052"/>
    <lineage>
        <taxon>Bacteria</taxon>
        <taxon>Pseudomonadati</taxon>
        <taxon>Pseudomonadota</taxon>
        <taxon>Gammaproteobacteria</taxon>
        <taxon>Moraxellales</taxon>
        <taxon>Moraxellaceae</taxon>
        <taxon>Acinetobacter</taxon>
    </lineage>
</organism>
<dbReference type="GO" id="GO:0015031">
    <property type="term" value="P:protein transport"/>
    <property type="evidence" value="ECO:0007669"/>
    <property type="project" value="UniProtKB-KW"/>
</dbReference>
<reference evidence="12 13" key="1">
    <citation type="submission" date="2013-06" db="EMBL/GenBank/DDBJ databases">
        <title>The Genome Sequence of Acinetobacter rudis CIP 110305.</title>
        <authorList>
            <consortium name="The Broad Institute Genome Sequencing Platform"/>
            <consortium name="The Broad Institute Genome Sequencing Center for Infectious Disease"/>
            <person name="Cerqueira G."/>
            <person name="Feldgarden M."/>
            <person name="Courvalin P."/>
            <person name="Perichon B."/>
            <person name="Grillot-Courvalin C."/>
            <person name="Clermont D."/>
            <person name="Rocha E."/>
            <person name="Yoon E.-J."/>
            <person name="Nemec A."/>
            <person name="Young S.K."/>
            <person name="Zeng Q."/>
            <person name="Gargeya S."/>
            <person name="Fitzgerald M."/>
            <person name="Abouelleil A."/>
            <person name="Alvarado L."/>
            <person name="Berlin A.M."/>
            <person name="Chapman S.B."/>
            <person name="Dewar J."/>
            <person name="Goldberg J."/>
            <person name="Griggs A."/>
            <person name="Gujja S."/>
            <person name="Hansen M."/>
            <person name="Howarth C."/>
            <person name="Imamovic A."/>
            <person name="Larimer J."/>
            <person name="McCowan C."/>
            <person name="Murphy C."/>
            <person name="Pearson M."/>
            <person name="Priest M."/>
            <person name="Roberts A."/>
            <person name="Saif S."/>
            <person name="Shea T."/>
            <person name="Sykes S."/>
            <person name="Wortman J."/>
            <person name="Nusbaum C."/>
            <person name="Birren B."/>
        </authorList>
    </citation>
    <scope>NUCLEOTIDE SEQUENCE [LARGE SCALE GENOMIC DNA]</scope>
    <source>
        <strain evidence="12 13">CIP 110305</strain>
    </source>
</reference>
<keyword evidence="5" id="KW-0997">Cell inner membrane</keyword>
<feature type="domain" description="TonB C-terminal" evidence="11">
    <location>
        <begin position="28"/>
        <end position="122"/>
    </location>
</feature>
<evidence type="ECO:0000256" key="10">
    <source>
        <dbReference type="SAM" id="SignalP"/>
    </source>
</evidence>
<dbReference type="EMBL" id="ATGI01000030">
    <property type="protein sequence ID" value="EPF72155.1"/>
    <property type="molecule type" value="Genomic_DNA"/>
</dbReference>
<dbReference type="NCBIfam" id="TIGR01352">
    <property type="entry name" value="tonB_Cterm"/>
    <property type="match status" value="1"/>
</dbReference>
<keyword evidence="3" id="KW-0813">Transport</keyword>
<dbReference type="InterPro" id="IPR037682">
    <property type="entry name" value="TonB_C"/>
</dbReference>
<evidence type="ECO:0000256" key="4">
    <source>
        <dbReference type="ARBA" id="ARBA00022475"/>
    </source>
</evidence>
<evidence type="ECO:0000259" key="11">
    <source>
        <dbReference type="PROSITE" id="PS52015"/>
    </source>
</evidence>
<dbReference type="InterPro" id="IPR051045">
    <property type="entry name" value="TonB-dependent_transducer"/>
</dbReference>
<evidence type="ECO:0000256" key="1">
    <source>
        <dbReference type="ARBA" id="ARBA00004383"/>
    </source>
</evidence>
<sequence length="210" mass="23778">MKRILLAICLSVFCFGASATVEETAIIAIKSGESYWVKQPRIQLNNNELQGYDRTVLVGFYANESGFITSTKILESSGLDEIDKKVIMAVKMAKVKPYQINGVFYPISAKQHFTIMVSRDAEYQKLPVIPVIKLDLKGKDRQVVIYAEADDTGNVTRAEIKESSGLKVLDQYVLHEYLKQARFKPLSINGKFYPITKSTRFYFSEKDAIE</sequence>
<dbReference type="GO" id="GO:0031992">
    <property type="term" value="F:energy transducer activity"/>
    <property type="evidence" value="ECO:0007669"/>
    <property type="project" value="TreeGrafter"/>
</dbReference>
<feature type="signal peptide" evidence="10">
    <location>
        <begin position="1"/>
        <end position="19"/>
    </location>
</feature>
<dbReference type="RefSeq" id="WP_016656611.1">
    <property type="nucleotide sequence ID" value="NZ_KE340353.1"/>
</dbReference>
<dbReference type="GO" id="GO:0055085">
    <property type="term" value="P:transmembrane transport"/>
    <property type="evidence" value="ECO:0007669"/>
    <property type="project" value="InterPro"/>
</dbReference>
<keyword evidence="6" id="KW-0812">Transmembrane</keyword>
<evidence type="ECO:0000313" key="13">
    <source>
        <dbReference type="Proteomes" id="UP000014568"/>
    </source>
</evidence>